<dbReference type="RefSeq" id="WP_245638160.1">
    <property type="nucleotide sequence ID" value="NZ_AOGK01000032.1"/>
</dbReference>
<feature type="domain" description="Thioredoxin-like fold" evidence="2">
    <location>
        <begin position="39"/>
        <end position="132"/>
    </location>
</feature>
<comment type="caution">
    <text evidence="3">The sequence shown here is derived from an EMBL/GenBank/DDBJ whole genome shotgun (WGS) entry which is preliminary data.</text>
</comment>
<dbReference type="AlphaFoldDB" id="A0A9X4NWY5"/>
<evidence type="ECO:0000259" key="2">
    <source>
        <dbReference type="Pfam" id="PF13098"/>
    </source>
</evidence>
<dbReference type="InterPro" id="IPR036249">
    <property type="entry name" value="Thioredoxin-like_sf"/>
</dbReference>
<evidence type="ECO:0000313" key="4">
    <source>
        <dbReference type="Proteomes" id="UP001152876"/>
    </source>
</evidence>
<organism evidence="3 4">
    <name type="scientific">Hydrogenophaga taeniospiralis CCUG 15921</name>
    <dbReference type="NCBI Taxonomy" id="1281780"/>
    <lineage>
        <taxon>Bacteria</taxon>
        <taxon>Pseudomonadati</taxon>
        <taxon>Pseudomonadota</taxon>
        <taxon>Betaproteobacteria</taxon>
        <taxon>Burkholderiales</taxon>
        <taxon>Comamonadaceae</taxon>
        <taxon>Hydrogenophaga</taxon>
    </lineage>
</organism>
<evidence type="ECO:0000313" key="3">
    <source>
        <dbReference type="EMBL" id="MDG5978161.1"/>
    </source>
</evidence>
<proteinExistence type="predicted"/>
<dbReference type="Gene3D" id="3.40.30.10">
    <property type="entry name" value="Glutaredoxin"/>
    <property type="match status" value="1"/>
</dbReference>
<dbReference type="SUPFAM" id="SSF52833">
    <property type="entry name" value="Thioredoxin-like"/>
    <property type="match status" value="1"/>
</dbReference>
<evidence type="ECO:0000256" key="1">
    <source>
        <dbReference type="SAM" id="MobiDB-lite"/>
    </source>
</evidence>
<sequence>MTTPTTAAPPATEPTSRPASDTKAALPSPASLRAAAQAAAARGEPLVVMTTLPGCPYCDLVRNHHLLPMRRDGLVHAVQIDIRDRTSNLQGFGGENTTPAEQARRWNARFAPTVLFLGPDGRELAERLVGVAVPDFYGDYLDARLTTARQALKRA</sequence>
<dbReference type="Proteomes" id="UP001152876">
    <property type="component" value="Unassembled WGS sequence"/>
</dbReference>
<gene>
    <name evidence="3" type="ORF">H010_23104</name>
</gene>
<dbReference type="Pfam" id="PF13098">
    <property type="entry name" value="Thioredoxin_2"/>
    <property type="match status" value="1"/>
</dbReference>
<reference evidence="3" key="1">
    <citation type="submission" date="2013-01" db="EMBL/GenBank/DDBJ databases">
        <title>Genome draft of Hydrogenophaga taeniospiralis 2K1.</title>
        <authorList>
            <person name="Gomila M."/>
            <person name="Lalucat J."/>
        </authorList>
    </citation>
    <scope>NUCLEOTIDE SEQUENCE</scope>
    <source>
        <strain evidence="3">CCUG 15921</strain>
    </source>
</reference>
<feature type="region of interest" description="Disordered" evidence="1">
    <location>
        <begin position="1"/>
        <end position="28"/>
    </location>
</feature>
<keyword evidence="4" id="KW-1185">Reference proteome</keyword>
<dbReference type="InterPro" id="IPR012336">
    <property type="entry name" value="Thioredoxin-like_fold"/>
</dbReference>
<protein>
    <recommendedName>
        <fullName evidence="2">Thioredoxin-like fold domain-containing protein</fullName>
    </recommendedName>
</protein>
<name>A0A9X4NWY5_9BURK</name>
<dbReference type="EMBL" id="AOGK01000032">
    <property type="protein sequence ID" value="MDG5978161.1"/>
    <property type="molecule type" value="Genomic_DNA"/>
</dbReference>
<accession>A0A9X4NWY5</accession>